<dbReference type="VEuPathDB" id="TriTrypDB:LPAL13_280008300"/>
<evidence type="ECO:0000313" key="2">
    <source>
        <dbReference type="Proteomes" id="UP000063063"/>
    </source>
</evidence>
<dbReference type="VEuPathDB" id="TriTrypDB:LPMP_280290"/>
<name>A0A088RUX3_LEIPA</name>
<dbReference type="OrthoDB" id="273371at2759"/>
<gene>
    <name evidence="1" type="ORF">LPMP_280290</name>
</gene>
<dbReference type="AlphaFoldDB" id="A0A088RUX3"/>
<accession>A0A088RUX3</accession>
<dbReference type="RefSeq" id="XP_010700372.1">
    <property type="nucleotide sequence ID" value="XM_010702070.1"/>
</dbReference>
<dbReference type="GeneID" id="22576474"/>
<dbReference type="KEGG" id="lpan:LPMP_280290"/>
<dbReference type="EMBL" id="CP009397">
    <property type="protein sequence ID" value="AIN99665.1"/>
    <property type="molecule type" value="Genomic_DNA"/>
</dbReference>
<proteinExistence type="predicted"/>
<reference evidence="1 2" key="1">
    <citation type="journal article" date="2015" name="Sci. Rep.">
        <title>The genome of Leishmania panamensis: insights into genomics of the L. (Viannia) subgenus.</title>
        <authorList>
            <person name="Llanes A."/>
            <person name="Restrepo C.M."/>
            <person name="Vecchio G.D."/>
            <person name="Anguizola F.J."/>
            <person name="Lleonart R."/>
        </authorList>
    </citation>
    <scope>NUCLEOTIDE SEQUENCE [LARGE SCALE GENOMIC DNA]</scope>
    <source>
        <strain evidence="1 2">MHOM/PA/94/PSC-1</strain>
    </source>
</reference>
<dbReference type="Proteomes" id="UP000063063">
    <property type="component" value="Chromosome 28"/>
</dbReference>
<organism evidence="1 2">
    <name type="scientific">Leishmania panamensis</name>
    <dbReference type="NCBI Taxonomy" id="5679"/>
    <lineage>
        <taxon>Eukaryota</taxon>
        <taxon>Discoba</taxon>
        <taxon>Euglenozoa</taxon>
        <taxon>Kinetoplastea</taxon>
        <taxon>Metakinetoplastina</taxon>
        <taxon>Trypanosomatida</taxon>
        <taxon>Trypanosomatidae</taxon>
        <taxon>Leishmaniinae</taxon>
        <taxon>Leishmania</taxon>
        <taxon>Leishmania guyanensis species complex</taxon>
    </lineage>
</organism>
<evidence type="ECO:0000313" key="1">
    <source>
        <dbReference type="EMBL" id="AIN99665.1"/>
    </source>
</evidence>
<sequence length="252" mass="26702">MKRKTNPTEPVPLPTCTAVGPEDMVLVACTSGEVFLVERNCATVSRYCRDVLHVWEGAVHRAVAQSGNEGITPSDGATPEAAVVLCTDADSHSREAGIPLATEPAEIPFMSFLDADDASPLEAIRHIPVTLVAEHYQQRLRAAEAATPTKIDRPPLKLVSSSGDRKGAPVIVPKPISPLAPIESDDGALMFPVVVIPYMTAELMEVALSYAHKKYKVDVDGEKPGAESAAPVTAASAEGRWQLIAASVLTGM</sequence>
<dbReference type="eggNOG" id="ENOG502SKG0">
    <property type="taxonomic scope" value="Eukaryota"/>
</dbReference>
<protein>
    <submittedName>
        <fullName evidence="1">Uncharacterized protein</fullName>
    </submittedName>
</protein>
<keyword evidence="2" id="KW-1185">Reference proteome</keyword>